<dbReference type="RefSeq" id="WP_125118347.1">
    <property type="nucleotide sequence ID" value="NZ_AP019309.1"/>
</dbReference>
<dbReference type="Gene3D" id="3.10.129.10">
    <property type="entry name" value="Hotdog Thioesterase"/>
    <property type="match status" value="1"/>
</dbReference>
<evidence type="ECO:0000313" key="3">
    <source>
        <dbReference type="EMBL" id="BBH25396.1"/>
    </source>
</evidence>
<sequence>MLEKKHKVEFRDCDFASRIKMNVLFELFAEVATADALQTGVWREDLQGQCGWIVTKQTLKLYEDICLGDEITITTQYMKPSAVIFPRYYKILKEGKLIGECFSQWTLFDLVKRRVARPKSVGIVIPELTEKMTPPERLMPLEEESGQTYHVRYSDIDMNGHLNNTQYIRIAYDLLEMDYLKNHRLCELSINYEKEVPPCTALQLAMKREKDTFMIEGRQEESCFLIRLTFREAHDHD</sequence>
<dbReference type="Proteomes" id="UP000268059">
    <property type="component" value="Chromosome"/>
</dbReference>
<evidence type="ECO:0000313" key="4">
    <source>
        <dbReference type="Proteomes" id="UP000268059"/>
    </source>
</evidence>
<dbReference type="KEGG" id="ebm:SG0102_03300"/>
<evidence type="ECO:0000259" key="1">
    <source>
        <dbReference type="Pfam" id="PF01643"/>
    </source>
</evidence>
<dbReference type="SUPFAM" id="SSF54637">
    <property type="entry name" value="Thioesterase/thiol ester dehydrase-isomerase"/>
    <property type="match status" value="2"/>
</dbReference>
<dbReference type="InterPro" id="IPR049427">
    <property type="entry name" value="Acyl-ACP_TE_C"/>
</dbReference>
<organism evidence="3 4">
    <name type="scientific">Intestinibaculum porci</name>
    <dbReference type="NCBI Taxonomy" id="2487118"/>
    <lineage>
        <taxon>Bacteria</taxon>
        <taxon>Bacillati</taxon>
        <taxon>Bacillota</taxon>
        <taxon>Erysipelotrichia</taxon>
        <taxon>Erysipelotrichales</taxon>
        <taxon>Erysipelotrichaceae</taxon>
        <taxon>Intestinibaculum</taxon>
    </lineage>
</organism>
<dbReference type="GO" id="GO:0006633">
    <property type="term" value="P:fatty acid biosynthetic process"/>
    <property type="evidence" value="ECO:0007669"/>
    <property type="project" value="InterPro"/>
</dbReference>
<dbReference type="OrthoDB" id="9801517at2"/>
<feature type="domain" description="Acyl-ACP thioesterase-like C-terminal" evidence="2">
    <location>
        <begin position="141"/>
        <end position="209"/>
    </location>
</feature>
<dbReference type="InterPro" id="IPR002864">
    <property type="entry name" value="Acyl-ACP_thioesterase_NHD"/>
</dbReference>
<proteinExistence type="predicted"/>
<dbReference type="Pfam" id="PF20791">
    <property type="entry name" value="Acyl-ACP_TE_C"/>
    <property type="match status" value="1"/>
</dbReference>
<dbReference type="InterPro" id="IPR029069">
    <property type="entry name" value="HotDog_dom_sf"/>
</dbReference>
<reference evidence="3 4" key="1">
    <citation type="submission" date="2018-11" db="EMBL/GenBank/DDBJ databases">
        <title>Novel Erysipelotrichaceae bacterium isolated from small intestine of a swine.</title>
        <authorList>
            <person name="Kim J.S."/>
            <person name="Choe H."/>
            <person name="Lee Y.R."/>
            <person name="Kim K.M."/>
            <person name="Park D.S."/>
        </authorList>
    </citation>
    <scope>NUCLEOTIDE SEQUENCE [LARGE SCALE GENOMIC DNA]</scope>
    <source>
        <strain evidence="3 4">SG0102</strain>
    </source>
</reference>
<gene>
    <name evidence="3" type="ORF">SG0102_03300</name>
</gene>
<protein>
    <submittedName>
        <fullName evidence="3">Acyl-ACP thioesterase</fullName>
    </submittedName>
</protein>
<dbReference type="EMBL" id="AP019309">
    <property type="protein sequence ID" value="BBH25396.1"/>
    <property type="molecule type" value="Genomic_DNA"/>
</dbReference>
<evidence type="ECO:0000259" key="2">
    <source>
        <dbReference type="Pfam" id="PF20791"/>
    </source>
</evidence>
<dbReference type="InParanoid" id="A0A3G9J3R1"/>
<dbReference type="Pfam" id="PF01643">
    <property type="entry name" value="Acyl-ACP_TE"/>
    <property type="match status" value="1"/>
</dbReference>
<dbReference type="AlphaFoldDB" id="A0A3G9J3R1"/>
<accession>A0A3G9J3R1</accession>
<feature type="domain" description="Acyl-ACP thioesterase N-terminal hotdog" evidence="1">
    <location>
        <begin position="3"/>
        <end position="117"/>
    </location>
</feature>
<name>A0A3G9J3R1_9FIRM</name>
<dbReference type="GO" id="GO:0016790">
    <property type="term" value="F:thiolester hydrolase activity"/>
    <property type="evidence" value="ECO:0007669"/>
    <property type="project" value="InterPro"/>
</dbReference>
<keyword evidence="4" id="KW-1185">Reference proteome</keyword>